<dbReference type="InterPro" id="IPR004131">
    <property type="entry name" value="PPase-energised_H-pump"/>
</dbReference>
<dbReference type="PANTHER" id="PTHR31998">
    <property type="entry name" value="K(+)-INSENSITIVE PYROPHOSPHATE-ENERGIZED PROTON PUMP"/>
    <property type="match status" value="1"/>
</dbReference>
<dbReference type="GO" id="GO:0012505">
    <property type="term" value="C:endomembrane system"/>
    <property type="evidence" value="ECO:0007669"/>
    <property type="project" value="UniProtKB-SubCell"/>
</dbReference>
<feature type="transmembrane region" description="Helical" evidence="9">
    <location>
        <begin position="38"/>
        <end position="56"/>
    </location>
</feature>
<evidence type="ECO:0000256" key="6">
    <source>
        <dbReference type="ARBA" id="ARBA00022989"/>
    </source>
</evidence>
<reference evidence="10" key="1">
    <citation type="journal article" date="2014" name="Front. Microbiol.">
        <title>High frequency of phylogenetically diverse reductive dehalogenase-homologous genes in deep subseafloor sedimentary metagenomes.</title>
        <authorList>
            <person name="Kawai M."/>
            <person name="Futagami T."/>
            <person name="Toyoda A."/>
            <person name="Takaki Y."/>
            <person name="Nishi S."/>
            <person name="Hori S."/>
            <person name="Arai W."/>
            <person name="Tsubouchi T."/>
            <person name="Morono Y."/>
            <person name="Uchiyama I."/>
            <person name="Ito T."/>
            <person name="Fujiyama A."/>
            <person name="Inagaki F."/>
            <person name="Takami H."/>
        </authorList>
    </citation>
    <scope>NUCLEOTIDE SEQUENCE</scope>
    <source>
        <strain evidence="10">Expedition CK06-06</strain>
    </source>
</reference>
<feature type="transmembrane region" description="Helical" evidence="9">
    <location>
        <begin position="180"/>
        <end position="199"/>
    </location>
</feature>
<evidence type="ECO:0000313" key="10">
    <source>
        <dbReference type="EMBL" id="GAG47256.1"/>
    </source>
</evidence>
<dbReference type="GO" id="GO:0016020">
    <property type="term" value="C:membrane"/>
    <property type="evidence" value="ECO:0007669"/>
    <property type="project" value="InterPro"/>
</dbReference>
<evidence type="ECO:0000256" key="9">
    <source>
        <dbReference type="SAM" id="Phobius"/>
    </source>
</evidence>
<evidence type="ECO:0000256" key="7">
    <source>
        <dbReference type="ARBA" id="ARBA00023065"/>
    </source>
</evidence>
<keyword evidence="6 9" id="KW-1133">Transmembrane helix</keyword>
<comment type="subcellular location">
    <subcellularLocation>
        <location evidence="1">Endomembrane system</location>
        <topology evidence="1">Multi-pass membrane protein</topology>
    </subcellularLocation>
</comment>
<evidence type="ECO:0008006" key="11">
    <source>
        <dbReference type="Google" id="ProtNLM"/>
    </source>
</evidence>
<dbReference type="AlphaFoldDB" id="X0ZFY9"/>
<keyword evidence="2" id="KW-0813">Transport</keyword>
<gene>
    <name evidence="10" type="ORF">S01H1_82063</name>
</gene>
<proteinExistence type="predicted"/>
<feature type="non-terminal residue" evidence="10">
    <location>
        <position position="1"/>
    </location>
</feature>
<evidence type="ECO:0000256" key="5">
    <source>
        <dbReference type="ARBA" id="ARBA00022967"/>
    </source>
</evidence>
<organism evidence="10">
    <name type="scientific">marine sediment metagenome</name>
    <dbReference type="NCBI Taxonomy" id="412755"/>
    <lineage>
        <taxon>unclassified sequences</taxon>
        <taxon>metagenomes</taxon>
        <taxon>ecological metagenomes</taxon>
    </lineage>
</organism>
<comment type="caution">
    <text evidence="10">The sequence shown here is derived from an EMBL/GenBank/DDBJ whole genome shotgun (WGS) entry which is preliminary data.</text>
</comment>
<dbReference type="GO" id="GO:0004427">
    <property type="term" value="F:inorganic diphosphate phosphatase activity"/>
    <property type="evidence" value="ECO:0007669"/>
    <property type="project" value="InterPro"/>
</dbReference>
<evidence type="ECO:0000256" key="8">
    <source>
        <dbReference type="ARBA" id="ARBA00023136"/>
    </source>
</evidence>
<keyword evidence="7" id="KW-0406">Ion transport</keyword>
<keyword evidence="3 9" id="KW-0812">Transmembrane</keyword>
<sequence length="200" mass="21673">IADNAGGNAEMTGQEPYVRERTDALDALGNTTAATGKGFAIGSAALTALALLAAYIEEVRFGQLYQARDQVIVVYEGAEPDQAVYMGYGKLGSHIKEGKATEDFEAFMALDLDPEIEDKLVADKTKFELVGEPTEENHYVLTARVLGGDIDAELTVVPARRASLMQFMIFYNVTLMNPKVLCGLFSGVLLAFLFCSLTMK</sequence>
<keyword evidence="4" id="KW-0460">Magnesium</keyword>
<dbReference type="Pfam" id="PF03030">
    <property type="entry name" value="H_PPase"/>
    <property type="match status" value="1"/>
</dbReference>
<feature type="non-terminal residue" evidence="10">
    <location>
        <position position="200"/>
    </location>
</feature>
<accession>X0ZFY9</accession>
<dbReference type="GO" id="GO:0009678">
    <property type="term" value="F:diphosphate hydrolysis-driven proton transmembrane transporter activity"/>
    <property type="evidence" value="ECO:0007669"/>
    <property type="project" value="InterPro"/>
</dbReference>
<name>X0ZFY9_9ZZZZ</name>
<evidence type="ECO:0000256" key="4">
    <source>
        <dbReference type="ARBA" id="ARBA00022842"/>
    </source>
</evidence>
<keyword evidence="8 9" id="KW-0472">Membrane</keyword>
<protein>
    <recommendedName>
        <fullName evidence="11">H(+)-exporting diphosphatase</fullName>
    </recommendedName>
</protein>
<dbReference type="EMBL" id="BARS01055602">
    <property type="protein sequence ID" value="GAG47256.1"/>
    <property type="molecule type" value="Genomic_DNA"/>
</dbReference>
<keyword evidence="5" id="KW-1278">Translocase</keyword>
<evidence type="ECO:0000256" key="2">
    <source>
        <dbReference type="ARBA" id="ARBA00022448"/>
    </source>
</evidence>
<evidence type="ECO:0000256" key="1">
    <source>
        <dbReference type="ARBA" id="ARBA00004127"/>
    </source>
</evidence>
<evidence type="ECO:0000256" key="3">
    <source>
        <dbReference type="ARBA" id="ARBA00022692"/>
    </source>
</evidence>